<keyword evidence="7 10" id="KW-0175">Coiled coil</keyword>
<gene>
    <name evidence="12" type="ORF">SCODWIG_03587</name>
</gene>
<feature type="region of interest" description="Disordered" evidence="11">
    <location>
        <begin position="1"/>
        <end position="65"/>
    </location>
</feature>
<feature type="region of interest" description="Disordered" evidence="11">
    <location>
        <begin position="347"/>
        <end position="367"/>
    </location>
</feature>
<evidence type="ECO:0000313" key="12">
    <source>
        <dbReference type="EMBL" id="SSD61826.1"/>
    </source>
</evidence>
<feature type="compositionally biased region" description="Polar residues" evidence="11">
    <location>
        <begin position="533"/>
        <end position="542"/>
    </location>
</feature>
<dbReference type="GO" id="GO:0005816">
    <property type="term" value="C:spindle pole body"/>
    <property type="evidence" value="ECO:0007669"/>
    <property type="project" value="UniProtKB-SubCell"/>
</dbReference>
<dbReference type="EMBL" id="UFAJ01000918">
    <property type="protein sequence ID" value="SSD61826.1"/>
    <property type="molecule type" value="Genomic_DNA"/>
</dbReference>
<proteinExistence type="inferred from homology"/>
<comment type="function">
    <text evidence="1">Forms a polymeric layer at the periphery of the spindle pole body (SPB) central plaque which has an essential function during SPB duplication and may facilitate attachment of the SPB to the nuclear membrane.</text>
</comment>
<feature type="compositionally biased region" description="Basic residues" evidence="11">
    <location>
        <begin position="495"/>
        <end position="508"/>
    </location>
</feature>
<feature type="coiled-coil region" evidence="10">
    <location>
        <begin position="300"/>
        <end position="327"/>
    </location>
</feature>
<evidence type="ECO:0000256" key="8">
    <source>
        <dbReference type="ARBA" id="ARBA00023212"/>
    </source>
</evidence>
<dbReference type="VEuPathDB" id="FungiDB:SCODWIG_03587"/>
<evidence type="ECO:0000256" key="9">
    <source>
        <dbReference type="ARBA" id="ARBA00023242"/>
    </source>
</evidence>
<feature type="region of interest" description="Disordered" evidence="11">
    <location>
        <begin position="188"/>
        <end position="218"/>
    </location>
</feature>
<feature type="compositionally biased region" description="Pro residues" evidence="11">
    <location>
        <begin position="347"/>
        <end position="362"/>
    </location>
</feature>
<evidence type="ECO:0000313" key="13">
    <source>
        <dbReference type="Proteomes" id="UP000262825"/>
    </source>
</evidence>
<evidence type="ECO:0000256" key="2">
    <source>
        <dbReference type="ARBA" id="ARBA00004123"/>
    </source>
</evidence>
<evidence type="ECO:0000256" key="3">
    <source>
        <dbReference type="ARBA" id="ARBA00004317"/>
    </source>
</evidence>
<evidence type="ECO:0000256" key="5">
    <source>
        <dbReference type="ARBA" id="ARBA00019821"/>
    </source>
</evidence>
<comment type="subcellular location">
    <subcellularLocation>
        <location evidence="3">Cytoplasm</location>
        <location evidence="3">Cytoskeleton</location>
        <location evidence="3">Microtubule organizing center</location>
        <location evidence="3">Spindle pole body</location>
    </subcellularLocation>
    <subcellularLocation>
        <location evidence="2">Nucleus</location>
    </subcellularLocation>
</comment>
<sequence>MNSSYANNPNNISPTPRRYNRRNYPNTTNLDMNNNGTTNFFSNPGYGDFIPRDTVPPPPLNKPAFNNNENVFGTTANPSNNITTADVGINNPIIPEEYKRNSELISRLLKQNQEVINKLNDKQDEIDKLNLLVGSLRGKLIKYTELNKKLTRKLNEQQKTFDSTLIDRNIVNGEEKREESPLQRDFIQINKNKNTKSNSDSNNFGLSKETPVKKQQKNTVFLENDSKINELNDKLDMLMNFVKEKQGNSSSSNPNTPIALNNNHKSSKHDSNNNVLGDTETRQEQDFNKKQHTVTDEDILVQESKELKDLEMKIEEMKRKLLIKKQNELRKVSLNQELLDLMDKLDPSPPQQLPIPAPPPAPTTSNKHYNSSYINHQHPYHYHRYYHTPNNDAYENVPHSNNEKNNDFCEHCYKASMAMKNDRPLTSSPLLNHPDPKSSSIGNNGSRKNNKSNNLRNISSARSTNHNHNTANNISDFIITPDSSSTSLDRDFYRRVHNNGTKRRNRNNRSKEHDDLSNEDNYSDEDQDDLGQPNPQDINDSVLQRKKELW</sequence>
<feature type="compositionally biased region" description="Low complexity" evidence="11">
    <location>
        <begin position="14"/>
        <end position="29"/>
    </location>
</feature>
<evidence type="ECO:0000256" key="11">
    <source>
        <dbReference type="SAM" id="MobiDB-lite"/>
    </source>
</evidence>
<feature type="compositionally biased region" description="Polar residues" evidence="11">
    <location>
        <begin position="1"/>
        <end position="13"/>
    </location>
</feature>
<organism evidence="12 13">
    <name type="scientific">Saccharomycodes ludwigii</name>
    <dbReference type="NCBI Taxonomy" id="36035"/>
    <lineage>
        <taxon>Eukaryota</taxon>
        <taxon>Fungi</taxon>
        <taxon>Dikarya</taxon>
        <taxon>Ascomycota</taxon>
        <taxon>Saccharomycotina</taxon>
        <taxon>Saccharomycetes</taxon>
        <taxon>Saccharomycodales</taxon>
        <taxon>Saccharomycodaceae</taxon>
        <taxon>Saccharomycodes</taxon>
    </lineage>
</organism>
<accession>A0A376BB19</accession>
<feature type="compositionally biased region" description="Polar residues" evidence="11">
    <location>
        <begin position="247"/>
        <end position="260"/>
    </location>
</feature>
<keyword evidence="8" id="KW-0206">Cytoskeleton</keyword>
<evidence type="ECO:0000256" key="1">
    <source>
        <dbReference type="ARBA" id="ARBA00003620"/>
    </source>
</evidence>
<feature type="compositionally biased region" description="Polar residues" evidence="11">
    <location>
        <begin position="461"/>
        <end position="487"/>
    </location>
</feature>
<feature type="region of interest" description="Disordered" evidence="11">
    <location>
        <begin position="423"/>
        <end position="550"/>
    </location>
</feature>
<keyword evidence="9" id="KW-0539">Nucleus</keyword>
<evidence type="ECO:0000256" key="4">
    <source>
        <dbReference type="ARBA" id="ARBA00006867"/>
    </source>
</evidence>
<feature type="region of interest" description="Disordered" evidence="11">
    <location>
        <begin position="245"/>
        <end position="277"/>
    </location>
</feature>
<dbReference type="GO" id="GO:0005634">
    <property type="term" value="C:nucleus"/>
    <property type="evidence" value="ECO:0007669"/>
    <property type="project" value="UniProtKB-SubCell"/>
</dbReference>
<feature type="compositionally biased region" description="Acidic residues" evidence="11">
    <location>
        <begin position="517"/>
        <end position="529"/>
    </location>
</feature>
<dbReference type="AlphaFoldDB" id="A0A376BB19"/>
<evidence type="ECO:0000256" key="10">
    <source>
        <dbReference type="SAM" id="Coils"/>
    </source>
</evidence>
<keyword evidence="6" id="KW-0963">Cytoplasm</keyword>
<keyword evidence="13" id="KW-1185">Reference proteome</keyword>
<feature type="compositionally biased region" description="Low complexity" evidence="11">
    <location>
        <begin position="190"/>
        <end position="203"/>
    </location>
</feature>
<dbReference type="Proteomes" id="UP000262825">
    <property type="component" value="Unassembled WGS sequence"/>
</dbReference>
<dbReference type="InterPro" id="IPR021611">
    <property type="entry name" value="Spc42"/>
</dbReference>
<evidence type="ECO:0000256" key="6">
    <source>
        <dbReference type="ARBA" id="ARBA00022490"/>
    </source>
</evidence>
<feature type="compositionally biased region" description="Low complexity" evidence="11">
    <location>
        <begin position="438"/>
        <end position="460"/>
    </location>
</feature>
<dbReference type="Pfam" id="PF11544">
    <property type="entry name" value="Spc42p"/>
    <property type="match status" value="1"/>
</dbReference>
<protein>
    <recommendedName>
        <fullName evidence="5">Spindle pole body component SPC42</fullName>
    </recommendedName>
</protein>
<comment type="similarity">
    <text evidence="4">Belongs to the SPC42 family.</text>
</comment>
<evidence type="ECO:0000256" key="7">
    <source>
        <dbReference type="ARBA" id="ARBA00023054"/>
    </source>
</evidence>
<name>A0A376BB19_9ASCO</name>
<reference evidence="13" key="1">
    <citation type="submission" date="2018-06" db="EMBL/GenBank/DDBJ databases">
        <authorList>
            <person name="Guldener U."/>
        </authorList>
    </citation>
    <scope>NUCLEOTIDE SEQUENCE [LARGE SCALE GENOMIC DNA]</scope>
    <source>
        <strain evidence="13">UTAD17</strain>
    </source>
</reference>
<feature type="coiled-coil region" evidence="10">
    <location>
        <begin position="105"/>
        <end position="160"/>
    </location>
</feature>
<feature type="compositionally biased region" description="Polar residues" evidence="11">
    <location>
        <begin position="30"/>
        <end position="42"/>
    </location>
</feature>